<keyword evidence="4 6" id="KW-0804">Transcription</keyword>
<keyword evidence="3 6" id="KW-0805">Transcription regulation</keyword>
<evidence type="ECO:0000256" key="7">
    <source>
        <dbReference type="SAM" id="MobiDB-lite"/>
    </source>
</evidence>
<evidence type="ECO:0000313" key="10">
    <source>
        <dbReference type="Proteomes" id="UP001153076"/>
    </source>
</evidence>
<dbReference type="InterPro" id="IPR038933">
    <property type="entry name" value="Ovate"/>
</dbReference>
<proteinExistence type="predicted"/>
<dbReference type="EMBL" id="JAKOGI010000007">
    <property type="protein sequence ID" value="KAJ8451803.1"/>
    <property type="molecule type" value="Genomic_DNA"/>
</dbReference>
<evidence type="ECO:0000256" key="6">
    <source>
        <dbReference type="RuleBase" id="RU367028"/>
    </source>
</evidence>
<gene>
    <name evidence="9" type="ORF">Cgig2_007286</name>
</gene>
<dbReference type="Pfam" id="PF04844">
    <property type="entry name" value="Ovate"/>
    <property type="match status" value="1"/>
</dbReference>
<evidence type="ECO:0000256" key="1">
    <source>
        <dbReference type="ARBA" id="ARBA00004123"/>
    </source>
</evidence>
<dbReference type="InterPro" id="IPR006458">
    <property type="entry name" value="Ovate_C"/>
</dbReference>
<feature type="region of interest" description="Disordered" evidence="7">
    <location>
        <begin position="92"/>
        <end position="113"/>
    </location>
</feature>
<keyword evidence="10" id="KW-1185">Reference proteome</keyword>
<dbReference type="PANTHER" id="PTHR33057">
    <property type="entry name" value="TRANSCRIPTION REPRESSOR OFP7-RELATED"/>
    <property type="match status" value="1"/>
</dbReference>
<feature type="region of interest" description="Disordered" evidence="7">
    <location>
        <begin position="128"/>
        <end position="234"/>
    </location>
</feature>
<keyword evidence="5 6" id="KW-0539">Nucleus</keyword>
<keyword evidence="2 6" id="KW-0678">Repressor</keyword>
<dbReference type="OrthoDB" id="1928390at2759"/>
<evidence type="ECO:0000313" key="9">
    <source>
        <dbReference type="EMBL" id="KAJ8451803.1"/>
    </source>
</evidence>
<dbReference type="Proteomes" id="UP001153076">
    <property type="component" value="Unassembled WGS sequence"/>
</dbReference>
<feature type="region of interest" description="Disordered" evidence="7">
    <location>
        <begin position="58"/>
        <end position="80"/>
    </location>
</feature>
<accession>A0A9Q1KZL2</accession>
<evidence type="ECO:0000256" key="5">
    <source>
        <dbReference type="ARBA" id="ARBA00023242"/>
    </source>
</evidence>
<feature type="compositionally biased region" description="Polar residues" evidence="7">
    <location>
        <begin position="207"/>
        <end position="233"/>
    </location>
</feature>
<dbReference type="PROSITE" id="PS51754">
    <property type="entry name" value="OVATE"/>
    <property type="match status" value="1"/>
</dbReference>
<evidence type="ECO:0000256" key="2">
    <source>
        <dbReference type="ARBA" id="ARBA00022491"/>
    </source>
</evidence>
<name>A0A9Q1KZL2_9CARY</name>
<reference evidence="9" key="1">
    <citation type="submission" date="2022-04" db="EMBL/GenBank/DDBJ databases">
        <title>Carnegiea gigantea Genome sequencing and assembly v2.</title>
        <authorList>
            <person name="Copetti D."/>
            <person name="Sanderson M.J."/>
            <person name="Burquez A."/>
            <person name="Wojciechowski M.F."/>
        </authorList>
    </citation>
    <scope>NUCLEOTIDE SEQUENCE</scope>
    <source>
        <strain evidence="9">SGP5-SGP5p</strain>
        <tissue evidence="9">Aerial part</tissue>
    </source>
</reference>
<feature type="compositionally biased region" description="Basic residues" evidence="7">
    <location>
        <begin position="162"/>
        <end position="173"/>
    </location>
</feature>
<sequence>MFLHILFTSSTMLPTVPTQFLISKGQSFQSCRSKESSSAISANPVRSFLRLSSATTTASAALKSTHRPPTPPPKPHRSSLKRHISFLGSHFGPRSFPADSRTESSSSSSSRFRWGRDPKWHIIAKIPDYNNTDHSTPPRRKIYTSPNEDKNDVVLFPPLPLKNRRRRRRRSFQKIRVSTSSDSGLFSDDDGNYEERENDDHDETDALVSTDSSTPRPSNASKINNSNNTQCGSRFSGAKIKRSMTTKKKRRSFKLAAEEEVAPARLSEFMRKMVPCRAVEGKVRESFAVVKKSEDPYEDFKRSMAEMVVEKRMFEAAELEELLRCFLSLNSVHHHETIVRAFTEIWDALFSESSS</sequence>
<dbReference type="GO" id="GO:0045892">
    <property type="term" value="P:negative regulation of DNA-templated transcription"/>
    <property type="evidence" value="ECO:0007669"/>
    <property type="project" value="UniProtKB-UniRule"/>
</dbReference>
<dbReference type="NCBIfam" id="TIGR01568">
    <property type="entry name" value="A_thal_3678"/>
    <property type="match status" value="1"/>
</dbReference>
<evidence type="ECO:0000259" key="8">
    <source>
        <dbReference type="PROSITE" id="PS51754"/>
    </source>
</evidence>
<dbReference type="AlphaFoldDB" id="A0A9Q1KZL2"/>
<comment type="caution">
    <text evidence="9">The sequence shown here is derived from an EMBL/GenBank/DDBJ whole genome shotgun (WGS) entry which is preliminary data.</text>
</comment>
<dbReference type="GO" id="GO:0005634">
    <property type="term" value="C:nucleus"/>
    <property type="evidence" value="ECO:0007669"/>
    <property type="project" value="UniProtKB-SubCell"/>
</dbReference>
<evidence type="ECO:0000256" key="4">
    <source>
        <dbReference type="ARBA" id="ARBA00023163"/>
    </source>
</evidence>
<comment type="subcellular location">
    <subcellularLocation>
        <location evidence="1 6">Nucleus</location>
    </subcellularLocation>
</comment>
<protein>
    <recommendedName>
        <fullName evidence="6">Transcription repressor</fullName>
    </recommendedName>
    <alternativeName>
        <fullName evidence="6">Ovate family protein</fullName>
    </alternativeName>
</protein>
<evidence type="ECO:0000256" key="3">
    <source>
        <dbReference type="ARBA" id="ARBA00023015"/>
    </source>
</evidence>
<feature type="domain" description="OVATE" evidence="8">
    <location>
        <begin position="289"/>
        <end position="348"/>
    </location>
</feature>
<organism evidence="9 10">
    <name type="scientific">Carnegiea gigantea</name>
    <dbReference type="NCBI Taxonomy" id="171969"/>
    <lineage>
        <taxon>Eukaryota</taxon>
        <taxon>Viridiplantae</taxon>
        <taxon>Streptophyta</taxon>
        <taxon>Embryophyta</taxon>
        <taxon>Tracheophyta</taxon>
        <taxon>Spermatophyta</taxon>
        <taxon>Magnoliopsida</taxon>
        <taxon>eudicotyledons</taxon>
        <taxon>Gunneridae</taxon>
        <taxon>Pentapetalae</taxon>
        <taxon>Caryophyllales</taxon>
        <taxon>Cactineae</taxon>
        <taxon>Cactaceae</taxon>
        <taxon>Cactoideae</taxon>
        <taxon>Echinocereeae</taxon>
        <taxon>Carnegiea</taxon>
    </lineage>
</organism>
<comment type="function">
    <text evidence="6">Transcriptional repressor that regulates multiple aspects of plant growth and development.</text>
</comment>
<dbReference type="PANTHER" id="PTHR33057:SF224">
    <property type="entry name" value="TRANSCRIPTION REPRESSOR"/>
    <property type="match status" value="1"/>
</dbReference>